<keyword evidence="1" id="KW-0472">Membrane</keyword>
<sequence>MSSFGLFLIGVVLAILGLGYGAHLAGIALHWIVVGGVVLLGVGILAGVSRTRLKDPP</sequence>
<dbReference type="Proteomes" id="UP001061302">
    <property type="component" value="Chromosome"/>
</dbReference>
<gene>
    <name evidence="2" type="ORF">N8I74_17550</name>
</gene>
<organism evidence="2 3">
    <name type="scientific">Chitiniphilus purpureus</name>
    <dbReference type="NCBI Taxonomy" id="2981137"/>
    <lineage>
        <taxon>Bacteria</taxon>
        <taxon>Pseudomonadati</taxon>
        <taxon>Pseudomonadota</taxon>
        <taxon>Betaproteobacteria</taxon>
        <taxon>Neisseriales</taxon>
        <taxon>Chitinibacteraceae</taxon>
        <taxon>Chitiniphilus</taxon>
    </lineage>
</organism>
<keyword evidence="1" id="KW-1133">Transmembrane helix</keyword>
<keyword evidence="1" id="KW-0812">Transmembrane</keyword>
<accession>A0ABY6DPU1</accession>
<feature type="transmembrane region" description="Helical" evidence="1">
    <location>
        <begin position="31"/>
        <end position="48"/>
    </location>
</feature>
<dbReference type="EMBL" id="CP106753">
    <property type="protein sequence ID" value="UXY15096.1"/>
    <property type="molecule type" value="Genomic_DNA"/>
</dbReference>
<proteinExistence type="predicted"/>
<evidence type="ECO:0000313" key="2">
    <source>
        <dbReference type="EMBL" id="UXY15096.1"/>
    </source>
</evidence>
<reference evidence="2" key="1">
    <citation type="submission" date="2022-10" db="EMBL/GenBank/DDBJ databases">
        <title>Chitiniphilus purpureus sp. nov., a novel chitin-degrading bacterium isolated from crawfish pond sediment.</title>
        <authorList>
            <person name="Li K."/>
        </authorList>
    </citation>
    <scope>NUCLEOTIDE SEQUENCE</scope>
    <source>
        <strain evidence="2">CD1</strain>
    </source>
</reference>
<evidence type="ECO:0000256" key="1">
    <source>
        <dbReference type="SAM" id="Phobius"/>
    </source>
</evidence>
<dbReference type="RefSeq" id="WP_263124477.1">
    <property type="nucleotide sequence ID" value="NZ_CP106753.1"/>
</dbReference>
<evidence type="ECO:0008006" key="4">
    <source>
        <dbReference type="Google" id="ProtNLM"/>
    </source>
</evidence>
<keyword evidence="3" id="KW-1185">Reference proteome</keyword>
<evidence type="ECO:0000313" key="3">
    <source>
        <dbReference type="Proteomes" id="UP001061302"/>
    </source>
</evidence>
<name>A0ABY6DPU1_9NEIS</name>
<protein>
    <recommendedName>
        <fullName evidence="4">DUF4175 domain-containing protein</fullName>
    </recommendedName>
</protein>